<name>A0A225DEQ0_9BACT</name>
<evidence type="ECO:0000313" key="9">
    <source>
        <dbReference type="EMBL" id="OWK35629.1"/>
    </source>
</evidence>
<organism evidence="9 10">
    <name type="scientific">Fimbriiglobus ruber</name>
    <dbReference type="NCBI Taxonomy" id="1908690"/>
    <lineage>
        <taxon>Bacteria</taxon>
        <taxon>Pseudomonadati</taxon>
        <taxon>Planctomycetota</taxon>
        <taxon>Planctomycetia</taxon>
        <taxon>Gemmatales</taxon>
        <taxon>Gemmataceae</taxon>
        <taxon>Fimbriiglobus</taxon>
    </lineage>
</organism>
<reference evidence="10" key="1">
    <citation type="submission" date="2017-06" db="EMBL/GenBank/DDBJ databases">
        <title>Genome analysis of Fimbriiglobus ruber SP5, the first member of the order Planctomycetales with confirmed chitinolytic capability.</title>
        <authorList>
            <person name="Ravin N.V."/>
            <person name="Rakitin A.L."/>
            <person name="Ivanova A.A."/>
            <person name="Beletsky A.V."/>
            <person name="Kulichevskaya I.S."/>
            <person name="Mardanov A.V."/>
            <person name="Dedysh S.N."/>
        </authorList>
    </citation>
    <scope>NUCLEOTIDE SEQUENCE [LARGE SCALE GENOMIC DNA]</scope>
    <source>
        <strain evidence="10">SP5</strain>
    </source>
</reference>
<feature type="region of interest" description="Disordered" evidence="6">
    <location>
        <begin position="247"/>
        <end position="282"/>
    </location>
</feature>
<keyword evidence="3" id="KW-0233">DNA recombination</keyword>
<dbReference type="PANTHER" id="PTHR30461">
    <property type="entry name" value="DNA-INVERTASE FROM LAMBDOID PROPHAGE"/>
    <property type="match status" value="1"/>
</dbReference>
<keyword evidence="2" id="KW-0238">DNA-binding</keyword>
<feature type="domain" description="Recombinase" evidence="8">
    <location>
        <begin position="163"/>
        <end position="308"/>
    </location>
</feature>
<dbReference type="OrthoDB" id="9811097at2"/>
<dbReference type="InterPro" id="IPR011109">
    <property type="entry name" value="DNA_bind_recombinase_dom"/>
</dbReference>
<accession>A0A225DEQ0</accession>
<feature type="compositionally biased region" description="Basic and acidic residues" evidence="6">
    <location>
        <begin position="529"/>
        <end position="541"/>
    </location>
</feature>
<dbReference type="GO" id="GO:0003677">
    <property type="term" value="F:DNA binding"/>
    <property type="evidence" value="ECO:0007669"/>
    <property type="project" value="UniProtKB-KW"/>
</dbReference>
<dbReference type="SMART" id="SM00857">
    <property type="entry name" value="Resolvase"/>
    <property type="match status" value="1"/>
</dbReference>
<evidence type="ECO:0000259" key="8">
    <source>
        <dbReference type="PROSITE" id="PS51737"/>
    </source>
</evidence>
<dbReference type="PROSITE" id="PS00397">
    <property type="entry name" value="RECOMBINASES_1"/>
    <property type="match status" value="1"/>
</dbReference>
<evidence type="ECO:0000256" key="1">
    <source>
        <dbReference type="ARBA" id="ARBA00022908"/>
    </source>
</evidence>
<dbReference type="EMBL" id="NIDE01000017">
    <property type="protein sequence ID" value="OWK35629.1"/>
    <property type="molecule type" value="Genomic_DNA"/>
</dbReference>
<evidence type="ECO:0000256" key="6">
    <source>
        <dbReference type="SAM" id="MobiDB-lite"/>
    </source>
</evidence>
<dbReference type="InterPro" id="IPR006119">
    <property type="entry name" value="Resolv_N"/>
</dbReference>
<dbReference type="GO" id="GO:0000150">
    <property type="term" value="F:DNA strand exchange activity"/>
    <property type="evidence" value="ECO:0007669"/>
    <property type="project" value="InterPro"/>
</dbReference>
<dbReference type="InterPro" id="IPR050639">
    <property type="entry name" value="SSR_resolvase"/>
</dbReference>
<evidence type="ECO:0000256" key="4">
    <source>
        <dbReference type="PIRSR" id="PIRSR606118-50"/>
    </source>
</evidence>
<sequence>MTTSPLRAALYARVSSPQQADADTIASQVEALRDRVRSDGLTRDDEFRFLDDGHRGATRRRPALERLRDQVASGVVDRLDVHSPDRLARSYAYQVLLLEEFRRGGVEVMFLNRPIGRPPGEDLLLQVQGMMAAYEPAKIAERSRRGKRQAARGGSVNVLSGAPYGYRYVGKLAGGGRARFEVHDEHAAVVRQIVAWVGVDGHSIGDVCRRLQERKVLSPKGKAFWDRTTVWGILRNPAYVGRAEFGKTRVGPARPKLRPQRGQPVHGRRTGSTDDAPADERVPIPVPAVVGEAVLAAVAEQLAANRTRRRESRRGARDLRQGRVGCGGCGSAFYGKPPRRSSAKGTTRHYAYDGCIGTDAYRFGGKRVCANKPCRTDVWDPAVWDDVCALLADPDRVRRDYEVRRPQKRVKGVRASDQVGQWIAQVKRGIGRLIDAYEEGRLDKAEFEPRVREANARLVKLQGEAESAAQRESEGAEVATAIGQLEGFAERVRSGLPSADWNARRDILRALVKRVEVGTGAVKVVYKVDPRPFDHGPERGRSQHCGRGAQSVAEQQLSEPAGPPDGGPGVGDGALYGRPRDPLP</sequence>
<dbReference type="PROSITE" id="PS51737">
    <property type="entry name" value="RECOMBINASE_DNA_BIND"/>
    <property type="match status" value="1"/>
</dbReference>
<evidence type="ECO:0000256" key="2">
    <source>
        <dbReference type="ARBA" id="ARBA00023125"/>
    </source>
</evidence>
<evidence type="ECO:0000256" key="5">
    <source>
        <dbReference type="PROSITE-ProRule" id="PRU10137"/>
    </source>
</evidence>
<dbReference type="GO" id="GO:0015074">
    <property type="term" value="P:DNA integration"/>
    <property type="evidence" value="ECO:0007669"/>
    <property type="project" value="UniProtKB-KW"/>
</dbReference>
<dbReference type="Gene3D" id="3.90.1750.20">
    <property type="entry name" value="Putative Large Serine Recombinase, Chain B, Domain 2"/>
    <property type="match status" value="1"/>
</dbReference>
<dbReference type="CDD" id="cd00338">
    <property type="entry name" value="Ser_Recombinase"/>
    <property type="match status" value="1"/>
</dbReference>
<dbReference type="PANTHER" id="PTHR30461:SF23">
    <property type="entry name" value="DNA RECOMBINASE-RELATED"/>
    <property type="match status" value="1"/>
</dbReference>
<comment type="caution">
    <text evidence="9">The sequence shown here is derived from an EMBL/GenBank/DDBJ whole genome shotgun (WGS) entry which is preliminary data.</text>
</comment>
<protein>
    <submittedName>
        <fullName evidence="9">Cassette chromosome recombinase B</fullName>
    </submittedName>
</protein>
<dbReference type="SUPFAM" id="SSF53041">
    <property type="entry name" value="Resolvase-like"/>
    <property type="match status" value="1"/>
</dbReference>
<dbReference type="Pfam" id="PF07508">
    <property type="entry name" value="Recombinase"/>
    <property type="match status" value="1"/>
</dbReference>
<evidence type="ECO:0000256" key="3">
    <source>
        <dbReference type="ARBA" id="ARBA00023172"/>
    </source>
</evidence>
<dbReference type="InterPro" id="IPR038109">
    <property type="entry name" value="DNA_bind_recomb_sf"/>
</dbReference>
<dbReference type="Pfam" id="PF00239">
    <property type="entry name" value="Resolvase"/>
    <property type="match status" value="1"/>
</dbReference>
<keyword evidence="1" id="KW-0229">DNA integration</keyword>
<dbReference type="Gene3D" id="3.40.50.1390">
    <property type="entry name" value="Resolvase, N-terminal catalytic domain"/>
    <property type="match status" value="1"/>
</dbReference>
<dbReference type="PROSITE" id="PS51736">
    <property type="entry name" value="RECOMBINASES_3"/>
    <property type="match status" value="1"/>
</dbReference>
<feature type="region of interest" description="Disordered" evidence="6">
    <location>
        <begin position="529"/>
        <end position="584"/>
    </location>
</feature>
<dbReference type="InterPro" id="IPR006118">
    <property type="entry name" value="Recombinase_CS"/>
</dbReference>
<proteinExistence type="predicted"/>
<feature type="active site" description="O-(5'-phospho-DNA)-serine intermediate" evidence="4 5">
    <location>
        <position position="15"/>
    </location>
</feature>
<evidence type="ECO:0000313" key="10">
    <source>
        <dbReference type="Proteomes" id="UP000214646"/>
    </source>
</evidence>
<evidence type="ECO:0000259" key="7">
    <source>
        <dbReference type="PROSITE" id="PS51736"/>
    </source>
</evidence>
<dbReference type="AlphaFoldDB" id="A0A225DEQ0"/>
<dbReference type="Proteomes" id="UP000214646">
    <property type="component" value="Unassembled WGS sequence"/>
</dbReference>
<gene>
    <name evidence="9" type="ORF">FRUB_08192</name>
</gene>
<keyword evidence="10" id="KW-1185">Reference proteome</keyword>
<dbReference type="InterPro" id="IPR036162">
    <property type="entry name" value="Resolvase-like_N_sf"/>
</dbReference>
<feature type="domain" description="Resolvase/invertase-type recombinase catalytic" evidence="7">
    <location>
        <begin position="7"/>
        <end position="154"/>
    </location>
</feature>
<dbReference type="RefSeq" id="WP_088258796.1">
    <property type="nucleotide sequence ID" value="NZ_NIDE01000017.1"/>
</dbReference>